<dbReference type="AlphaFoldDB" id="A0A0P7BXE8"/>
<keyword evidence="4 6" id="KW-0413">Isomerase</keyword>
<evidence type="ECO:0000256" key="5">
    <source>
        <dbReference type="ARBA" id="ARBA00038106"/>
    </source>
</evidence>
<protein>
    <recommendedName>
        <fullName evidence="6">peptidylprolyl isomerase</fullName>
        <ecNumber evidence="6">5.2.1.8</ecNumber>
    </recommendedName>
</protein>
<dbReference type="PROSITE" id="PS50059">
    <property type="entry name" value="FKBP_PPIASE"/>
    <property type="match status" value="1"/>
</dbReference>
<evidence type="ECO:0000256" key="3">
    <source>
        <dbReference type="ARBA" id="ARBA00023110"/>
    </source>
</evidence>
<evidence type="ECO:0000256" key="2">
    <source>
        <dbReference type="ARBA" id="ARBA00002388"/>
    </source>
</evidence>
<comment type="function">
    <text evidence="2">PPIases accelerate the folding of proteins. It catalyzes the cis-trans isomerization of proline imidic peptide bonds in oligopeptides.</text>
</comment>
<dbReference type="Pfam" id="PF00254">
    <property type="entry name" value="FKBP_C"/>
    <property type="match status" value="1"/>
</dbReference>
<comment type="caution">
    <text evidence="8">The sequence shown here is derived from an EMBL/GenBank/DDBJ whole genome shotgun (WGS) entry which is preliminary data.</text>
</comment>
<dbReference type="InterPro" id="IPR050689">
    <property type="entry name" value="FKBP-type_PPIase"/>
</dbReference>
<dbReference type="InterPro" id="IPR046357">
    <property type="entry name" value="PPIase_dom_sf"/>
</dbReference>
<dbReference type="EC" id="5.2.1.8" evidence="6"/>
<accession>A0A0P7BXE8</accession>
<dbReference type="EMBL" id="LKCW01000008">
    <property type="protein sequence ID" value="KPM45401.1"/>
    <property type="molecule type" value="Genomic_DNA"/>
</dbReference>
<evidence type="ECO:0000256" key="1">
    <source>
        <dbReference type="ARBA" id="ARBA00000971"/>
    </source>
</evidence>
<reference evidence="8 9" key="1">
    <citation type="submission" date="2015-09" db="EMBL/GenBank/DDBJ databases">
        <title>Draft genome of a European isolate of the apple canker pathogen Neonectria ditissima.</title>
        <authorList>
            <person name="Gomez-Cortecero A."/>
            <person name="Harrison R.J."/>
            <person name="Armitage A.D."/>
        </authorList>
    </citation>
    <scope>NUCLEOTIDE SEQUENCE [LARGE SCALE GENOMIC DNA]</scope>
    <source>
        <strain evidence="8 9">R09/05</strain>
    </source>
</reference>
<dbReference type="Gene3D" id="3.10.50.40">
    <property type="match status" value="1"/>
</dbReference>
<comment type="similarity">
    <text evidence="5">Belongs to the FKBP-type PPIase family. FKBP1 subfamily.</text>
</comment>
<keyword evidence="3 6" id="KW-0697">Rotamase</keyword>
<evidence type="ECO:0000259" key="7">
    <source>
        <dbReference type="PROSITE" id="PS50059"/>
    </source>
</evidence>
<dbReference type="SUPFAM" id="SSF54534">
    <property type="entry name" value="FKBP-like"/>
    <property type="match status" value="1"/>
</dbReference>
<sequence length="155" mass="16795">MFSSARPSFRKLSPFLITTRSPLTAITNTTTTTRNFHPSLFNMSVSKTTHQEGTGATPVPGQTVTIEYTGYLKDTSKPDQKGDKFDSSVGRGDFVTKIGVGAVIKGWDNGVTQMKVGEKATLDISAEFGYGARGFPGHIPPNSDLIFDVYLKNVK</sequence>
<evidence type="ECO:0000256" key="4">
    <source>
        <dbReference type="ARBA" id="ARBA00023235"/>
    </source>
</evidence>
<proteinExistence type="inferred from homology"/>
<dbReference type="OrthoDB" id="1902587at2759"/>
<comment type="catalytic activity">
    <reaction evidence="1 6">
        <text>[protein]-peptidylproline (omega=180) = [protein]-peptidylproline (omega=0)</text>
        <dbReference type="Rhea" id="RHEA:16237"/>
        <dbReference type="Rhea" id="RHEA-COMP:10747"/>
        <dbReference type="Rhea" id="RHEA-COMP:10748"/>
        <dbReference type="ChEBI" id="CHEBI:83833"/>
        <dbReference type="ChEBI" id="CHEBI:83834"/>
        <dbReference type="EC" id="5.2.1.8"/>
    </reaction>
</comment>
<dbReference type="PANTHER" id="PTHR10516">
    <property type="entry name" value="PEPTIDYL-PROLYL CIS-TRANS ISOMERASE"/>
    <property type="match status" value="1"/>
</dbReference>
<dbReference type="GO" id="GO:0003755">
    <property type="term" value="F:peptidyl-prolyl cis-trans isomerase activity"/>
    <property type="evidence" value="ECO:0007669"/>
    <property type="project" value="UniProtKB-KW"/>
</dbReference>
<dbReference type="Proteomes" id="UP000050424">
    <property type="component" value="Unassembled WGS sequence"/>
</dbReference>
<name>A0A0P7BXE8_9HYPO</name>
<gene>
    <name evidence="8" type="ORF">AK830_g1217</name>
</gene>
<dbReference type="STRING" id="78410.A0A0P7BXE8"/>
<dbReference type="InterPro" id="IPR001179">
    <property type="entry name" value="PPIase_FKBP_dom"/>
</dbReference>
<evidence type="ECO:0000256" key="6">
    <source>
        <dbReference type="PROSITE-ProRule" id="PRU00277"/>
    </source>
</evidence>
<dbReference type="GO" id="GO:0005737">
    <property type="term" value="C:cytoplasm"/>
    <property type="evidence" value="ECO:0007669"/>
    <property type="project" value="TreeGrafter"/>
</dbReference>
<keyword evidence="9" id="KW-1185">Reference proteome</keyword>
<evidence type="ECO:0000313" key="8">
    <source>
        <dbReference type="EMBL" id="KPM45401.1"/>
    </source>
</evidence>
<dbReference type="PANTHER" id="PTHR10516:SF447">
    <property type="entry name" value="FK506-BINDING PROTEIN 1B"/>
    <property type="match status" value="1"/>
</dbReference>
<dbReference type="FunFam" id="3.10.50.40:FF:000050">
    <property type="entry name" value="Peptidylprolyl isomerase"/>
    <property type="match status" value="1"/>
</dbReference>
<feature type="domain" description="PPIase FKBP-type" evidence="7">
    <location>
        <begin position="61"/>
        <end position="155"/>
    </location>
</feature>
<organism evidence="8 9">
    <name type="scientific">Neonectria ditissima</name>
    <dbReference type="NCBI Taxonomy" id="78410"/>
    <lineage>
        <taxon>Eukaryota</taxon>
        <taxon>Fungi</taxon>
        <taxon>Dikarya</taxon>
        <taxon>Ascomycota</taxon>
        <taxon>Pezizomycotina</taxon>
        <taxon>Sordariomycetes</taxon>
        <taxon>Hypocreomycetidae</taxon>
        <taxon>Hypocreales</taxon>
        <taxon>Nectriaceae</taxon>
        <taxon>Neonectria</taxon>
    </lineage>
</organism>
<evidence type="ECO:0000313" key="9">
    <source>
        <dbReference type="Proteomes" id="UP000050424"/>
    </source>
</evidence>